<organism evidence="8 9">
    <name type="scientific">Paenibacillus alginolyticus</name>
    <dbReference type="NCBI Taxonomy" id="59839"/>
    <lineage>
        <taxon>Bacteria</taxon>
        <taxon>Bacillati</taxon>
        <taxon>Bacillota</taxon>
        <taxon>Bacilli</taxon>
        <taxon>Bacillales</taxon>
        <taxon>Paenibacillaceae</taxon>
        <taxon>Paenibacillus</taxon>
    </lineage>
</organism>
<keyword evidence="6" id="KW-0472">Membrane</keyword>
<feature type="region of interest" description="Disordered" evidence="5">
    <location>
        <begin position="155"/>
        <end position="174"/>
    </location>
</feature>
<dbReference type="Gene3D" id="2.30.42.10">
    <property type="match status" value="1"/>
</dbReference>
<dbReference type="SMART" id="SM00228">
    <property type="entry name" value="PDZ"/>
    <property type="match status" value="1"/>
</dbReference>
<reference evidence="8 9" key="1">
    <citation type="submission" date="2022-05" db="EMBL/GenBank/DDBJ databases">
        <title>Genome Sequencing of Bee-Associated Microbes.</title>
        <authorList>
            <person name="Dunlap C."/>
        </authorList>
    </citation>
    <scope>NUCLEOTIDE SEQUENCE [LARGE SCALE GENOMIC DNA]</scope>
    <source>
        <strain evidence="8 9">NRRL B-14421</strain>
    </source>
</reference>
<feature type="compositionally biased region" description="Low complexity" evidence="5">
    <location>
        <begin position="155"/>
        <end position="171"/>
    </location>
</feature>
<dbReference type="RefSeq" id="WP_029194127.1">
    <property type="nucleotide sequence ID" value="NZ_JAMDMW010000045.1"/>
</dbReference>
<feature type="domain" description="PDZ" evidence="7">
    <location>
        <begin position="425"/>
        <end position="516"/>
    </location>
</feature>
<keyword evidence="6" id="KW-1133">Transmembrane helix</keyword>
<keyword evidence="6" id="KW-0812">Transmembrane</keyword>
<evidence type="ECO:0000313" key="8">
    <source>
        <dbReference type="EMBL" id="MCY9692764.1"/>
    </source>
</evidence>
<dbReference type="PROSITE" id="PS50106">
    <property type="entry name" value="PDZ"/>
    <property type="match status" value="1"/>
</dbReference>
<evidence type="ECO:0000256" key="5">
    <source>
        <dbReference type="SAM" id="MobiDB-lite"/>
    </source>
</evidence>
<feature type="transmembrane region" description="Helical" evidence="6">
    <location>
        <begin position="123"/>
        <end position="141"/>
    </location>
</feature>
<dbReference type="SUPFAM" id="SSF50494">
    <property type="entry name" value="Trypsin-like serine proteases"/>
    <property type="match status" value="1"/>
</dbReference>
<evidence type="ECO:0000256" key="1">
    <source>
        <dbReference type="ARBA" id="ARBA00010541"/>
    </source>
</evidence>
<dbReference type="PRINTS" id="PR00834">
    <property type="entry name" value="PROTEASES2C"/>
</dbReference>
<keyword evidence="3" id="KW-0378">Hydrolase</keyword>
<evidence type="ECO:0000256" key="4">
    <source>
        <dbReference type="ARBA" id="ARBA00022825"/>
    </source>
</evidence>
<dbReference type="InterPro" id="IPR043504">
    <property type="entry name" value="Peptidase_S1_PA_chymotrypsin"/>
</dbReference>
<dbReference type="SUPFAM" id="SSF50156">
    <property type="entry name" value="PDZ domain-like"/>
    <property type="match status" value="1"/>
</dbReference>
<sequence>MEDNKKDYSDFFKSQNNNSNNNDGVNRNDSNHQDPQDLQDPQDPNKARPSYYYSYGPYKSAFNEENEGHSLTTSSSGTEGTSSVEVTPPKNLRPFSFGPEAGAPQGSGPWDPNAKKRSSVKSIFAAFMAGALVVGALMFSADKMNLFTGNQPLASGSSTAAATKSGSSNGGEVKNVGLDVVRPGNISAIAQNAGPAIVKVESLVKPKQTSRGGNSLFDDPFFRQFFGDNGGGNTAPKSNQNNSGSGELQPAGMGTGFIFEKTGYILTNEHVVDGADEIQVTVEGYDKPFKAKLLGNSYDLDLAVLKIEGDKEFPILPLGKAEDVNVGDWVVAIGNPYGFDHTVTVGVLSAKERPISIPDAKGTREYKHLLQTDASINPGNSGGPLLNLNGEVIGINTAVSSQAQGIGFAIPTSTISSVLENLKNNVQIPKEPVPYLGVGLQDIGKDWVSELKLSNTDGALVGSVQRKSPAFQAGLRQYDVIVDINGTKVKNSQELITKVQASKVGDKVTLGLIRDGKRMEVPITVGDKNALAETPAQQ</sequence>
<feature type="compositionally biased region" description="Low complexity" evidence="5">
    <location>
        <begin position="72"/>
        <end position="87"/>
    </location>
</feature>
<protein>
    <submittedName>
        <fullName evidence="8">Trypsin-like peptidase domain-containing protein</fullName>
    </submittedName>
</protein>
<dbReference type="InterPro" id="IPR051201">
    <property type="entry name" value="Chloro_Bact_Ser_Proteases"/>
</dbReference>
<gene>
    <name evidence="8" type="ORF">M5X19_07615</name>
</gene>
<dbReference type="InterPro" id="IPR036034">
    <property type="entry name" value="PDZ_sf"/>
</dbReference>
<dbReference type="PANTHER" id="PTHR43343:SF3">
    <property type="entry name" value="PROTEASE DO-LIKE 8, CHLOROPLASTIC"/>
    <property type="match status" value="1"/>
</dbReference>
<dbReference type="PANTHER" id="PTHR43343">
    <property type="entry name" value="PEPTIDASE S12"/>
    <property type="match status" value="1"/>
</dbReference>
<name>A0ABT4G9B6_9BACL</name>
<feature type="compositionally biased region" description="Polar residues" evidence="5">
    <location>
        <begin position="235"/>
        <end position="246"/>
    </location>
</feature>
<keyword evidence="4" id="KW-0720">Serine protease</keyword>
<dbReference type="EMBL" id="JAMDMX010000019">
    <property type="protein sequence ID" value="MCY9692764.1"/>
    <property type="molecule type" value="Genomic_DNA"/>
</dbReference>
<comment type="caution">
    <text evidence="8">The sequence shown here is derived from an EMBL/GenBank/DDBJ whole genome shotgun (WGS) entry which is preliminary data.</text>
</comment>
<keyword evidence="9" id="KW-1185">Reference proteome</keyword>
<dbReference type="Gene3D" id="2.40.10.10">
    <property type="entry name" value="Trypsin-like serine proteases"/>
    <property type="match status" value="2"/>
</dbReference>
<dbReference type="Pfam" id="PF13180">
    <property type="entry name" value="PDZ_2"/>
    <property type="match status" value="1"/>
</dbReference>
<dbReference type="InterPro" id="IPR001478">
    <property type="entry name" value="PDZ"/>
</dbReference>
<feature type="compositionally biased region" description="Basic and acidic residues" evidence="5">
    <location>
        <begin position="1"/>
        <end position="10"/>
    </location>
</feature>
<evidence type="ECO:0000259" key="7">
    <source>
        <dbReference type="PROSITE" id="PS50106"/>
    </source>
</evidence>
<feature type="compositionally biased region" description="Low complexity" evidence="5">
    <location>
        <begin position="36"/>
        <end position="58"/>
    </location>
</feature>
<dbReference type="InterPro" id="IPR001940">
    <property type="entry name" value="Peptidase_S1C"/>
</dbReference>
<evidence type="ECO:0000256" key="3">
    <source>
        <dbReference type="ARBA" id="ARBA00022801"/>
    </source>
</evidence>
<comment type="similarity">
    <text evidence="1">Belongs to the peptidase S1C family.</text>
</comment>
<feature type="region of interest" description="Disordered" evidence="5">
    <location>
        <begin position="228"/>
        <end position="249"/>
    </location>
</feature>
<evidence type="ECO:0000256" key="2">
    <source>
        <dbReference type="ARBA" id="ARBA00022670"/>
    </source>
</evidence>
<feature type="region of interest" description="Disordered" evidence="5">
    <location>
        <begin position="1"/>
        <end position="115"/>
    </location>
</feature>
<evidence type="ECO:0000313" key="9">
    <source>
        <dbReference type="Proteomes" id="UP001527099"/>
    </source>
</evidence>
<dbReference type="InterPro" id="IPR009003">
    <property type="entry name" value="Peptidase_S1_PA"/>
</dbReference>
<dbReference type="Pfam" id="PF13365">
    <property type="entry name" value="Trypsin_2"/>
    <property type="match status" value="1"/>
</dbReference>
<keyword evidence="2" id="KW-0645">Protease</keyword>
<dbReference type="Proteomes" id="UP001527099">
    <property type="component" value="Unassembled WGS sequence"/>
</dbReference>
<evidence type="ECO:0000256" key="6">
    <source>
        <dbReference type="SAM" id="Phobius"/>
    </source>
</evidence>
<feature type="compositionally biased region" description="Low complexity" evidence="5">
    <location>
        <begin position="16"/>
        <end position="28"/>
    </location>
</feature>
<proteinExistence type="inferred from homology"/>
<accession>A0ABT4G9B6</accession>